<gene>
    <name evidence="1" type="ORF">MSG28_008193</name>
</gene>
<sequence>MDHNQMMKENEKMDQNQMMRRVFSTPRRVTQFYHGAFTSFTDYIVEMITSECIGTAVKEALDVMLG</sequence>
<dbReference type="Proteomes" id="UP001064048">
    <property type="component" value="Chromosome 13"/>
</dbReference>
<comment type="caution">
    <text evidence="1">The sequence shown here is derived from an EMBL/GenBank/DDBJ whole genome shotgun (WGS) entry which is preliminary data.</text>
</comment>
<dbReference type="EMBL" id="CM046113">
    <property type="protein sequence ID" value="KAI8421071.1"/>
    <property type="molecule type" value="Genomic_DNA"/>
</dbReference>
<accession>A0ACC0JAB3</accession>
<evidence type="ECO:0000313" key="1">
    <source>
        <dbReference type="EMBL" id="KAI8421071.1"/>
    </source>
</evidence>
<evidence type="ECO:0000313" key="2">
    <source>
        <dbReference type="Proteomes" id="UP001064048"/>
    </source>
</evidence>
<organism evidence="1 2">
    <name type="scientific">Choristoneura fumiferana</name>
    <name type="common">Spruce budworm moth</name>
    <name type="synonym">Archips fumiferana</name>
    <dbReference type="NCBI Taxonomy" id="7141"/>
    <lineage>
        <taxon>Eukaryota</taxon>
        <taxon>Metazoa</taxon>
        <taxon>Ecdysozoa</taxon>
        <taxon>Arthropoda</taxon>
        <taxon>Hexapoda</taxon>
        <taxon>Insecta</taxon>
        <taxon>Pterygota</taxon>
        <taxon>Neoptera</taxon>
        <taxon>Endopterygota</taxon>
        <taxon>Lepidoptera</taxon>
        <taxon>Glossata</taxon>
        <taxon>Ditrysia</taxon>
        <taxon>Tortricoidea</taxon>
        <taxon>Tortricidae</taxon>
        <taxon>Tortricinae</taxon>
        <taxon>Choristoneura</taxon>
    </lineage>
</organism>
<proteinExistence type="predicted"/>
<keyword evidence="2" id="KW-1185">Reference proteome</keyword>
<reference evidence="1 2" key="1">
    <citation type="journal article" date="2022" name="Genome Biol. Evol.">
        <title>The Spruce Budworm Genome: Reconstructing the Evolutionary History of Antifreeze Proteins.</title>
        <authorList>
            <person name="Beliveau C."/>
            <person name="Gagne P."/>
            <person name="Picq S."/>
            <person name="Vernygora O."/>
            <person name="Keeling C.I."/>
            <person name="Pinkney K."/>
            <person name="Doucet D."/>
            <person name="Wen F."/>
            <person name="Johnston J.S."/>
            <person name="Maaroufi H."/>
            <person name="Boyle B."/>
            <person name="Laroche J."/>
            <person name="Dewar K."/>
            <person name="Juretic N."/>
            <person name="Blackburn G."/>
            <person name="Nisole A."/>
            <person name="Brunet B."/>
            <person name="Brandao M."/>
            <person name="Lumley L."/>
            <person name="Duan J."/>
            <person name="Quan G."/>
            <person name="Lucarotti C.J."/>
            <person name="Roe A.D."/>
            <person name="Sperling F.A.H."/>
            <person name="Levesque R.C."/>
            <person name="Cusson M."/>
        </authorList>
    </citation>
    <scope>NUCLEOTIDE SEQUENCE [LARGE SCALE GENOMIC DNA]</scope>
    <source>
        <strain evidence="1">Glfc:IPQL:Cfum</strain>
    </source>
</reference>
<protein>
    <submittedName>
        <fullName evidence="1">Uncharacterized protein</fullName>
    </submittedName>
</protein>
<name>A0ACC0JAB3_CHOFU</name>